<accession>X1QWC4</accession>
<sequence>MVKKVREYIVICPGCLTWETVWFKGNTMEPTKRFT</sequence>
<evidence type="ECO:0000313" key="1">
    <source>
        <dbReference type="EMBL" id="GAI47579.1"/>
    </source>
</evidence>
<name>X1QWC4_9ZZZZ</name>
<comment type="caution">
    <text evidence="1">The sequence shown here is derived from an EMBL/GenBank/DDBJ whole genome shotgun (WGS) entry which is preliminary data.</text>
</comment>
<proteinExistence type="predicted"/>
<feature type="non-terminal residue" evidence="1">
    <location>
        <position position="35"/>
    </location>
</feature>
<protein>
    <submittedName>
        <fullName evidence="1">Uncharacterized protein</fullName>
    </submittedName>
</protein>
<dbReference type="EMBL" id="BARV01041052">
    <property type="protein sequence ID" value="GAI47579.1"/>
    <property type="molecule type" value="Genomic_DNA"/>
</dbReference>
<gene>
    <name evidence="1" type="ORF">S06H3_62314</name>
</gene>
<dbReference type="AlphaFoldDB" id="X1QWC4"/>
<reference evidence="1" key="1">
    <citation type="journal article" date="2014" name="Front. Microbiol.">
        <title>High frequency of phylogenetically diverse reductive dehalogenase-homologous genes in deep subseafloor sedimentary metagenomes.</title>
        <authorList>
            <person name="Kawai M."/>
            <person name="Futagami T."/>
            <person name="Toyoda A."/>
            <person name="Takaki Y."/>
            <person name="Nishi S."/>
            <person name="Hori S."/>
            <person name="Arai W."/>
            <person name="Tsubouchi T."/>
            <person name="Morono Y."/>
            <person name="Uchiyama I."/>
            <person name="Ito T."/>
            <person name="Fujiyama A."/>
            <person name="Inagaki F."/>
            <person name="Takami H."/>
        </authorList>
    </citation>
    <scope>NUCLEOTIDE SEQUENCE</scope>
    <source>
        <strain evidence="1">Expedition CK06-06</strain>
    </source>
</reference>
<organism evidence="1">
    <name type="scientific">marine sediment metagenome</name>
    <dbReference type="NCBI Taxonomy" id="412755"/>
    <lineage>
        <taxon>unclassified sequences</taxon>
        <taxon>metagenomes</taxon>
        <taxon>ecological metagenomes</taxon>
    </lineage>
</organism>